<keyword evidence="4 9" id="KW-0812">Transmembrane</keyword>
<evidence type="ECO:0000256" key="3">
    <source>
        <dbReference type="ARBA" id="ARBA00022475"/>
    </source>
</evidence>
<dbReference type="InterPro" id="IPR003593">
    <property type="entry name" value="AAA+_ATPase"/>
</dbReference>
<evidence type="ECO:0000256" key="8">
    <source>
        <dbReference type="ARBA" id="ARBA00023136"/>
    </source>
</evidence>
<feature type="transmembrane region" description="Helical" evidence="9">
    <location>
        <begin position="80"/>
        <end position="101"/>
    </location>
</feature>
<dbReference type="FunFam" id="3.40.50.300:FF:000299">
    <property type="entry name" value="ABC transporter ATP-binding protein/permease"/>
    <property type="match status" value="1"/>
</dbReference>
<evidence type="ECO:0000256" key="4">
    <source>
        <dbReference type="ARBA" id="ARBA00022692"/>
    </source>
</evidence>
<feature type="transmembrane region" description="Helical" evidence="9">
    <location>
        <begin position="20"/>
        <end position="50"/>
    </location>
</feature>
<dbReference type="InterPro" id="IPR027417">
    <property type="entry name" value="P-loop_NTPase"/>
</dbReference>
<protein>
    <submittedName>
        <fullName evidence="12">Unannotated protein</fullName>
    </submittedName>
</protein>
<organism evidence="12">
    <name type="scientific">freshwater metagenome</name>
    <dbReference type="NCBI Taxonomy" id="449393"/>
    <lineage>
        <taxon>unclassified sequences</taxon>
        <taxon>metagenomes</taxon>
        <taxon>ecological metagenomes</taxon>
    </lineage>
</organism>
<dbReference type="Gene3D" id="1.20.1560.10">
    <property type="entry name" value="ABC transporter type 1, transmembrane domain"/>
    <property type="match status" value="1"/>
</dbReference>
<dbReference type="PROSITE" id="PS00211">
    <property type="entry name" value="ABC_TRANSPORTER_1"/>
    <property type="match status" value="1"/>
</dbReference>
<dbReference type="GO" id="GO:0005524">
    <property type="term" value="F:ATP binding"/>
    <property type="evidence" value="ECO:0007669"/>
    <property type="project" value="UniProtKB-KW"/>
</dbReference>
<evidence type="ECO:0000313" key="12">
    <source>
        <dbReference type="EMBL" id="CAB4577657.1"/>
    </source>
</evidence>
<feature type="domain" description="ABC transporter" evidence="10">
    <location>
        <begin position="366"/>
        <end position="602"/>
    </location>
</feature>
<keyword evidence="5" id="KW-0547">Nucleotide-binding</keyword>
<dbReference type="Gene3D" id="3.40.50.300">
    <property type="entry name" value="P-loop containing nucleotide triphosphate hydrolases"/>
    <property type="match status" value="1"/>
</dbReference>
<feature type="transmembrane region" description="Helical" evidence="9">
    <location>
        <begin position="151"/>
        <end position="175"/>
    </location>
</feature>
<dbReference type="PROSITE" id="PS50893">
    <property type="entry name" value="ABC_TRANSPORTER_2"/>
    <property type="match status" value="1"/>
</dbReference>
<evidence type="ECO:0000256" key="5">
    <source>
        <dbReference type="ARBA" id="ARBA00022741"/>
    </source>
</evidence>
<comment type="subcellular location">
    <subcellularLocation>
        <location evidence="1">Cell membrane</location>
        <topology evidence="1">Multi-pass membrane protein</topology>
    </subcellularLocation>
</comment>
<name>A0A6J6ENQ1_9ZZZZ</name>
<dbReference type="PROSITE" id="PS50929">
    <property type="entry name" value="ABC_TM1F"/>
    <property type="match status" value="1"/>
</dbReference>
<keyword evidence="6" id="KW-0067">ATP-binding</keyword>
<dbReference type="PANTHER" id="PTHR24221">
    <property type="entry name" value="ATP-BINDING CASSETTE SUB-FAMILY B"/>
    <property type="match status" value="1"/>
</dbReference>
<dbReference type="GO" id="GO:0034040">
    <property type="term" value="F:ATPase-coupled lipid transmembrane transporter activity"/>
    <property type="evidence" value="ECO:0007669"/>
    <property type="project" value="TreeGrafter"/>
</dbReference>
<feature type="domain" description="ABC transmembrane type-1" evidence="11">
    <location>
        <begin position="37"/>
        <end position="325"/>
    </location>
</feature>
<evidence type="ECO:0000256" key="1">
    <source>
        <dbReference type="ARBA" id="ARBA00004651"/>
    </source>
</evidence>
<evidence type="ECO:0000259" key="11">
    <source>
        <dbReference type="PROSITE" id="PS50929"/>
    </source>
</evidence>
<keyword evidence="3" id="KW-1003">Cell membrane</keyword>
<dbReference type="GO" id="GO:0140359">
    <property type="term" value="F:ABC-type transporter activity"/>
    <property type="evidence" value="ECO:0007669"/>
    <property type="project" value="InterPro"/>
</dbReference>
<dbReference type="InterPro" id="IPR039421">
    <property type="entry name" value="Type_1_exporter"/>
</dbReference>
<sequence>MVFSAVKEAWNFVDKPLRKLFSILLGVRLVTNFFDLIGTALMAVLVGYVVSVLSGNPQTGVIQPVINFFNLEEVAIRNQVIILGVITLSVFVLKPIIVLPISRILSFKIHRQGANLTNALITDFTRLPLSAIKKWSSPDVNFATTSGLPTVLTLLWTSVALISDIVLILMFFITLFITNPLVTIGLLIYVFFLFSLLAWINGSRITDAGRQVGLTSSKSTKGIMELLSMFRELYVSDRLNFQVATFKDNRISQGEAIATVEWLGLVPRFVIDSALVLGIVVVAVGQSSSDSITSAATNTALFLTAALRILPTIAPIQGSINGIKNMKGLTERVHIFHKFIEAESPKRERYISNLVQNAKVNDTFKIQVNNLSFNYPESDKPAISNISFAINSGSTLAIIGSSGSGKTTLADCLLGLLEPTSGNIEIDKTAPEIYRTINSGSIAYVSQDVALVDGSIRENVAFALPESEVDAEKIGTALKRAHIYDFVKGLPQGVATVVGERGTRLSGGQRQRIGIARALYSNPKILVLDEATSALDAETESAITGMLKELHGQATIISIAHRLSTVMHSDLVLFLRDGKLAGSGKFEDLVQQHPDLAHQAELLGIDIDTKENN</sequence>
<keyword evidence="8 9" id="KW-0472">Membrane</keyword>
<dbReference type="InterPro" id="IPR003439">
    <property type="entry name" value="ABC_transporter-like_ATP-bd"/>
</dbReference>
<dbReference type="GO" id="GO:0016887">
    <property type="term" value="F:ATP hydrolysis activity"/>
    <property type="evidence" value="ECO:0007669"/>
    <property type="project" value="InterPro"/>
</dbReference>
<dbReference type="GO" id="GO:0005886">
    <property type="term" value="C:plasma membrane"/>
    <property type="evidence" value="ECO:0007669"/>
    <property type="project" value="UniProtKB-SubCell"/>
</dbReference>
<dbReference type="InterPro" id="IPR011527">
    <property type="entry name" value="ABC1_TM_dom"/>
</dbReference>
<accession>A0A6J6ENQ1</accession>
<gene>
    <name evidence="12" type="ORF">UFOPK1740_00672</name>
</gene>
<evidence type="ECO:0000256" key="6">
    <source>
        <dbReference type="ARBA" id="ARBA00022840"/>
    </source>
</evidence>
<keyword evidence="7 9" id="KW-1133">Transmembrane helix</keyword>
<dbReference type="Pfam" id="PF00005">
    <property type="entry name" value="ABC_tran"/>
    <property type="match status" value="1"/>
</dbReference>
<dbReference type="EMBL" id="CAEZTU010000023">
    <property type="protein sequence ID" value="CAB4577657.1"/>
    <property type="molecule type" value="Genomic_DNA"/>
</dbReference>
<keyword evidence="2" id="KW-0813">Transport</keyword>
<evidence type="ECO:0000259" key="10">
    <source>
        <dbReference type="PROSITE" id="PS50893"/>
    </source>
</evidence>
<dbReference type="InterPro" id="IPR036640">
    <property type="entry name" value="ABC1_TM_sf"/>
</dbReference>
<proteinExistence type="predicted"/>
<dbReference type="SUPFAM" id="SSF90123">
    <property type="entry name" value="ABC transporter transmembrane region"/>
    <property type="match status" value="1"/>
</dbReference>
<evidence type="ECO:0000256" key="9">
    <source>
        <dbReference type="SAM" id="Phobius"/>
    </source>
</evidence>
<dbReference type="SUPFAM" id="SSF52540">
    <property type="entry name" value="P-loop containing nucleoside triphosphate hydrolases"/>
    <property type="match status" value="1"/>
</dbReference>
<reference evidence="12" key="1">
    <citation type="submission" date="2020-05" db="EMBL/GenBank/DDBJ databases">
        <authorList>
            <person name="Chiriac C."/>
            <person name="Salcher M."/>
            <person name="Ghai R."/>
            <person name="Kavagutti S V."/>
        </authorList>
    </citation>
    <scope>NUCLEOTIDE SEQUENCE</scope>
</reference>
<dbReference type="InterPro" id="IPR017871">
    <property type="entry name" value="ABC_transporter-like_CS"/>
</dbReference>
<dbReference type="SMART" id="SM00382">
    <property type="entry name" value="AAA"/>
    <property type="match status" value="1"/>
</dbReference>
<evidence type="ECO:0000256" key="7">
    <source>
        <dbReference type="ARBA" id="ARBA00022989"/>
    </source>
</evidence>
<feature type="transmembrane region" description="Helical" evidence="9">
    <location>
        <begin position="181"/>
        <end position="200"/>
    </location>
</feature>
<evidence type="ECO:0000256" key="2">
    <source>
        <dbReference type="ARBA" id="ARBA00022448"/>
    </source>
</evidence>
<dbReference type="PANTHER" id="PTHR24221:SF654">
    <property type="entry name" value="ATP-BINDING CASSETTE SUB-FAMILY B MEMBER 6"/>
    <property type="match status" value="1"/>
</dbReference>
<dbReference type="AlphaFoldDB" id="A0A6J6ENQ1"/>